<dbReference type="GO" id="GO:0070402">
    <property type="term" value="F:NADPH binding"/>
    <property type="evidence" value="ECO:0007669"/>
    <property type="project" value="TreeGrafter"/>
</dbReference>
<proteinExistence type="predicted"/>
<organism evidence="4 5">
    <name type="scientific">Pseudidiomarina atlantica</name>
    <dbReference type="NCBI Taxonomy" id="1517416"/>
    <lineage>
        <taxon>Bacteria</taxon>
        <taxon>Pseudomonadati</taxon>
        <taxon>Pseudomonadota</taxon>
        <taxon>Gammaproteobacteria</taxon>
        <taxon>Alteromonadales</taxon>
        <taxon>Idiomarinaceae</taxon>
        <taxon>Pseudidiomarina</taxon>
    </lineage>
</organism>
<sequence>MSPGKLIRTVRFHELGGPEVLTIDSLASPSLQATDVRIAVKAVGLNRADAMFRRGHYIEKADFPSRIGYEASGIVIEVGEKVNHLRIGEEVCIVPQMGLSQNGCYAEEIVVPSEYVAPKPAGLTFAEGAAAWMQYLTAYGALVEIANVQKGDSVLITAASSSVGLAAIQIVNSLGGIPIATTLTGAKKAAVLKAGAAHVIATQEEPLLDSLRSILGANNLKVAFDAVGGPQIAEIAEAMSPEGTIIVHGALSPEITPFPLKIALRKSLTVRGYVFTEVIKDIERFRRAKQFIHSGLSEGTLKPVIDRSFKFEEIVAAHHYLESNQQIGKIVVELD</sequence>
<comment type="caution">
    <text evidence="4">The sequence shown here is derived from an EMBL/GenBank/DDBJ whole genome shotgun (WGS) entry which is preliminary data.</text>
</comment>
<dbReference type="CDD" id="cd08268">
    <property type="entry name" value="MDR2"/>
    <property type="match status" value="1"/>
</dbReference>
<dbReference type="SMART" id="SM00829">
    <property type="entry name" value="PKS_ER"/>
    <property type="match status" value="1"/>
</dbReference>
<dbReference type="Gene3D" id="3.90.180.10">
    <property type="entry name" value="Medium-chain alcohol dehydrogenases, catalytic domain"/>
    <property type="match status" value="1"/>
</dbReference>
<evidence type="ECO:0000259" key="3">
    <source>
        <dbReference type="SMART" id="SM00829"/>
    </source>
</evidence>
<dbReference type="OrthoDB" id="9787435at2"/>
<reference evidence="4 5" key="1">
    <citation type="submission" date="2014-06" db="EMBL/GenBank/DDBJ databases">
        <title>Draft genome sequence of Idiomarina sp. MCCC 1A10513.</title>
        <authorList>
            <person name="Du J."/>
            <person name="Lai Q."/>
            <person name="Shao Z."/>
        </authorList>
    </citation>
    <scope>NUCLEOTIDE SEQUENCE [LARGE SCALE GENOMIC DNA]</scope>
    <source>
        <strain evidence="4 5">MCCC 1A10513</strain>
    </source>
</reference>
<feature type="domain" description="Enoyl reductase (ER)" evidence="3">
    <location>
        <begin position="16"/>
        <end position="332"/>
    </location>
</feature>
<keyword evidence="2" id="KW-0560">Oxidoreductase</keyword>
<dbReference type="GO" id="GO:0016651">
    <property type="term" value="F:oxidoreductase activity, acting on NAD(P)H"/>
    <property type="evidence" value="ECO:0007669"/>
    <property type="project" value="TreeGrafter"/>
</dbReference>
<dbReference type="RefSeq" id="WP_034734198.1">
    <property type="nucleotide sequence ID" value="NZ_JPIN01000017.1"/>
</dbReference>
<dbReference type="eggNOG" id="COG0604">
    <property type="taxonomic scope" value="Bacteria"/>
</dbReference>
<dbReference type="Pfam" id="PF13602">
    <property type="entry name" value="ADH_zinc_N_2"/>
    <property type="match status" value="1"/>
</dbReference>
<dbReference type="EMBL" id="JPIN01000017">
    <property type="protein sequence ID" value="KFZ27818.1"/>
    <property type="molecule type" value="Genomic_DNA"/>
</dbReference>
<dbReference type="InterPro" id="IPR020843">
    <property type="entry name" value="ER"/>
</dbReference>
<dbReference type="Proteomes" id="UP000053718">
    <property type="component" value="Unassembled WGS sequence"/>
</dbReference>
<keyword evidence="1" id="KW-0521">NADP</keyword>
<evidence type="ECO:0000313" key="5">
    <source>
        <dbReference type="Proteomes" id="UP000053718"/>
    </source>
</evidence>
<gene>
    <name evidence="4" type="ORF">IDAT_12495</name>
</gene>
<accession>A0A094KZU1</accession>
<dbReference type="SUPFAM" id="SSF51735">
    <property type="entry name" value="NAD(P)-binding Rossmann-fold domains"/>
    <property type="match status" value="1"/>
</dbReference>
<evidence type="ECO:0000256" key="2">
    <source>
        <dbReference type="ARBA" id="ARBA00023002"/>
    </source>
</evidence>
<dbReference type="InterPro" id="IPR036291">
    <property type="entry name" value="NAD(P)-bd_dom_sf"/>
</dbReference>
<dbReference type="AlphaFoldDB" id="A0A094KZU1"/>
<name>A0A094KZU1_9GAMM</name>
<dbReference type="Gene3D" id="3.40.50.720">
    <property type="entry name" value="NAD(P)-binding Rossmann-like Domain"/>
    <property type="match status" value="1"/>
</dbReference>
<dbReference type="PANTHER" id="PTHR48106:SF5">
    <property type="entry name" value="ZINC-CONTAINING ALCOHOL DEHYDROGENASE"/>
    <property type="match status" value="1"/>
</dbReference>
<dbReference type="InterPro" id="IPR011032">
    <property type="entry name" value="GroES-like_sf"/>
</dbReference>
<dbReference type="Pfam" id="PF08240">
    <property type="entry name" value="ADH_N"/>
    <property type="match status" value="1"/>
</dbReference>
<keyword evidence="5" id="KW-1185">Reference proteome</keyword>
<evidence type="ECO:0000313" key="4">
    <source>
        <dbReference type="EMBL" id="KFZ27818.1"/>
    </source>
</evidence>
<dbReference type="SUPFAM" id="SSF50129">
    <property type="entry name" value="GroES-like"/>
    <property type="match status" value="1"/>
</dbReference>
<protein>
    <submittedName>
        <fullName evidence="4">NADPH:quinone reductase</fullName>
    </submittedName>
</protein>
<dbReference type="STRING" id="1517416.IDAT_12495"/>
<dbReference type="PANTHER" id="PTHR48106">
    <property type="entry name" value="QUINONE OXIDOREDUCTASE PIG3-RELATED"/>
    <property type="match status" value="1"/>
</dbReference>
<dbReference type="InterPro" id="IPR013154">
    <property type="entry name" value="ADH-like_N"/>
</dbReference>
<evidence type="ECO:0000256" key="1">
    <source>
        <dbReference type="ARBA" id="ARBA00022857"/>
    </source>
</evidence>